<accession>A0AAU9XB92</accession>
<dbReference type="Proteomes" id="UP001159428">
    <property type="component" value="Unassembled WGS sequence"/>
</dbReference>
<evidence type="ECO:0000256" key="3">
    <source>
        <dbReference type="ARBA" id="ARBA00022692"/>
    </source>
</evidence>
<keyword evidence="7 9" id="KW-0675">Receptor</keyword>
<keyword evidence="3 9" id="KW-0812">Transmembrane</keyword>
<dbReference type="GO" id="GO:0004983">
    <property type="term" value="F:neuropeptide Y receptor activity"/>
    <property type="evidence" value="ECO:0007669"/>
    <property type="project" value="InterPro"/>
</dbReference>
<gene>
    <name evidence="12" type="ORF">PMEA_00020358</name>
</gene>
<dbReference type="PRINTS" id="PR00237">
    <property type="entry name" value="GPCRRHODOPSN"/>
</dbReference>
<keyword evidence="4 10" id="KW-1133">Transmembrane helix</keyword>
<evidence type="ECO:0000256" key="10">
    <source>
        <dbReference type="SAM" id="Phobius"/>
    </source>
</evidence>
<protein>
    <recommendedName>
        <fullName evidence="11">G-protein coupled receptors family 1 profile domain-containing protein</fullName>
    </recommendedName>
</protein>
<feature type="transmembrane region" description="Helical" evidence="10">
    <location>
        <begin position="44"/>
        <end position="66"/>
    </location>
</feature>
<dbReference type="Pfam" id="PF00001">
    <property type="entry name" value="7tm_1"/>
    <property type="match status" value="1"/>
</dbReference>
<dbReference type="EMBL" id="CALNXJ010000037">
    <property type="protein sequence ID" value="CAH3142964.1"/>
    <property type="molecule type" value="Genomic_DNA"/>
</dbReference>
<feature type="transmembrane region" description="Helical" evidence="10">
    <location>
        <begin position="169"/>
        <end position="193"/>
    </location>
</feature>
<keyword evidence="6 10" id="KW-0472">Membrane</keyword>
<dbReference type="Gene3D" id="1.20.1070.10">
    <property type="entry name" value="Rhodopsin 7-helix transmembrane proteins"/>
    <property type="match status" value="1"/>
</dbReference>
<keyword evidence="8 9" id="KW-0807">Transducer</keyword>
<evidence type="ECO:0000256" key="8">
    <source>
        <dbReference type="ARBA" id="ARBA00023224"/>
    </source>
</evidence>
<reference evidence="12 13" key="1">
    <citation type="submission" date="2022-05" db="EMBL/GenBank/DDBJ databases">
        <authorList>
            <consortium name="Genoscope - CEA"/>
            <person name="William W."/>
        </authorList>
    </citation>
    <scope>NUCLEOTIDE SEQUENCE [LARGE SCALE GENOMIC DNA]</scope>
</reference>
<comment type="caution">
    <text evidence="12">The sequence shown here is derived from an EMBL/GenBank/DDBJ whole genome shotgun (WGS) entry which is preliminary data.</text>
</comment>
<dbReference type="PROSITE" id="PS00237">
    <property type="entry name" value="G_PROTEIN_RECEP_F1_1"/>
    <property type="match status" value="1"/>
</dbReference>
<feature type="transmembrane region" description="Helical" evidence="10">
    <location>
        <begin position="254"/>
        <end position="276"/>
    </location>
</feature>
<sequence>MKLSTEDFVLLPGYAAIVLIGIIGNFLILAVVKRKRYMHTTTNFLLANLALADLLTLLWCIPGILLKDLITHPNGLLGDILCKFVTMQHMAGISLLVAGLTLTLVSVERYNALVNPLNASLRLTKENVKYPIVAMWMFAFIFVLPLFVFEDWDEMRNRCIMLWKKPSATIYWSILTLIVFLAFVLVCFCYLNIIRGLYFTKQICAESLKCCSEEEMQAKRKIVKLSITITVIFLVCFFPFVVATVSDKISAEDVFYKIAYFLVYCSCCVNPICYAVQSTNYRNAFRETIRKRSTTKQTEQAV</sequence>
<keyword evidence="13" id="KW-1185">Reference proteome</keyword>
<dbReference type="InterPro" id="IPR000276">
    <property type="entry name" value="GPCR_Rhodpsn"/>
</dbReference>
<name>A0AAU9XB92_9CNID</name>
<dbReference type="PRINTS" id="PR01012">
    <property type="entry name" value="NRPEPTIDEYR"/>
</dbReference>
<evidence type="ECO:0000256" key="2">
    <source>
        <dbReference type="ARBA" id="ARBA00010663"/>
    </source>
</evidence>
<dbReference type="PROSITE" id="PS50262">
    <property type="entry name" value="G_PROTEIN_RECEP_F1_2"/>
    <property type="match status" value="1"/>
</dbReference>
<evidence type="ECO:0000256" key="6">
    <source>
        <dbReference type="ARBA" id="ARBA00023136"/>
    </source>
</evidence>
<evidence type="ECO:0000313" key="13">
    <source>
        <dbReference type="Proteomes" id="UP001159428"/>
    </source>
</evidence>
<keyword evidence="5 9" id="KW-0297">G-protein coupled receptor</keyword>
<dbReference type="CDD" id="cd00637">
    <property type="entry name" value="7tm_classA_rhodopsin-like"/>
    <property type="match status" value="1"/>
</dbReference>
<feature type="domain" description="G-protein coupled receptors family 1 profile" evidence="11">
    <location>
        <begin position="24"/>
        <end position="274"/>
    </location>
</feature>
<organism evidence="12 13">
    <name type="scientific">Pocillopora meandrina</name>
    <dbReference type="NCBI Taxonomy" id="46732"/>
    <lineage>
        <taxon>Eukaryota</taxon>
        <taxon>Metazoa</taxon>
        <taxon>Cnidaria</taxon>
        <taxon>Anthozoa</taxon>
        <taxon>Hexacorallia</taxon>
        <taxon>Scleractinia</taxon>
        <taxon>Astrocoeniina</taxon>
        <taxon>Pocilloporidae</taxon>
        <taxon>Pocillopora</taxon>
    </lineage>
</organism>
<comment type="subcellular location">
    <subcellularLocation>
        <location evidence="1">Membrane</location>
        <topology evidence="1">Multi-pass membrane protein</topology>
    </subcellularLocation>
</comment>
<feature type="transmembrane region" description="Helical" evidence="10">
    <location>
        <begin position="86"/>
        <end position="107"/>
    </location>
</feature>
<evidence type="ECO:0000256" key="4">
    <source>
        <dbReference type="ARBA" id="ARBA00022989"/>
    </source>
</evidence>
<evidence type="ECO:0000256" key="1">
    <source>
        <dbReference type="ARBA" id="ARBA00004141"/>
    </source>
</evidence>
<feature type="transmembrane region" description="Helical" evidence="10">
    <location>
        <begin position="128"/>
        <end position="149"/>
    </location>
</feature>
<dbReference type="AlphaFoldDB" id="A0AAU9XB92"/>
<comment type="similarity">
    <text evidence="2 9">Belongs to the G-protein coupled receptor 1 family.</text>
</comment>
<evidence type="ECO:0000313" key="12">
    <source>
        <dbReference type="EMBL" id="CAH3142964.1"/>
    </source>
</evidence>
<feature type="transmembrane region" description="Helical" evidence="10">
    <location>
        <begin position="222"/>
        <end position="242"/>
    </location>
</feature>
<dbReference type="SUPFAM" id="SSF81321">
    <property type="entry name" value="Family A G protein-coupled receptor-like"/>
    <property type="match status" value="1"/>
</dbReference>
<feature type="transmembrane region" description="Helical" evidence="10">
    <location>
        <begin position="12"/>
        <end position="32"/>
    </location>
</feature>
<evidence type="ECO:0000256" key="9">
    <source>
        <dbReference type="RuleBase" id="RU000688"/>
    </source>
</evidence>
<evidence type="ECO:0000256" key="5">
    <source>
        <dbReference type="ARBA" id="ARBA00023040"/>
    </source>
</evidence>
<dbReference type="PANTHER" id="PTHR24243:SF208">
    <property type="entry name" value="PYROKININ-1 RECEPTOR"/>
    <property type="match status" value="1"/>
</dbReference>
<dbReference type="InterPro" id="IPR017452">
    <property type="entry name" value="GPCR_Rhodpsn_7TM"/>
</dbReference>
<evidence type="ECO:0000256" key="7">
    <source>
        <dbReference type="ARBA" id="ARBA00023170"/>
    </source>
</evidence>
<dbReference type="SMART" id="SM01381">
    <property type="entry name" value="7TM_GPCR_Srsx"/>
    <property type="match status" value="1"/>
</dbReference>
<dbReference type="GO" id="GO:0016020">
    <property type="term" value="C:membrane"/>
    <property type="evidence" value="ECO:0007669"/>
    <property type="project" value="UniProtKB-SubCell"/>
</dbReference>
<dbReference type="PANTHER" id="PTHR24243">
    <property type="entry name" value="G-PROTEIN COUPLED RECEPTOR"/>
    <property type="match status" value="1"/>
</dbReference>
<proteinExistence type="inferred from homology"/>
<dbReference type="InterPro" id="IPR000611">
    <property type="entry name" value="NPY_rcpt"/>
</dbReference>
<evidence type="ECO:0000259" key="11">
    <source>
        <dbReference type="PROSITE" id="PS50262"/>
    </source>
</evidence>